<dbReference type="VEuPathDB" id="ToxoDB:TGP89_258105A"/>
<name>A0A086JBB4_TOXGO</name>
<dbReference type="Proteomes" id="UP000028828">
    <property type="component" value="Unassembled WGS sequence"/>
</dbReference>
<sequence>MKWRNEGDYER</sequence>
<evidence type="ECO:0000313" key="1">
    <source>
        <dbReference type="EMBL" id="KFG29432.1"/>
    </source>
</evidence>
<gene>
    <name evidence="1" type="ORF">TGP89_258105A</name>
</gene>
<feature type="non-terminal residue" evidence="1">
    <location>
        <position position="11"/>
    </location>
</feature>
<protein>
    <submittedName>
        <fullName evidence="1">Uncharacterized protein</fullName>
    </submittedName>
</protein>
<accession>A0A086JBB4</accession>
<comment type="caution">
    <text evidence="1">The sequence shown here is derived from an EMBL/GenBank/DDBJ whole genome shotgun (WGS) entry which is preliminary data.</text>
</comment>
<reference evidence="1 2" key="1">
    <citation type="submission" date="2014-03" db="EMBL/GenBank/DDBJ databases">
        <authorList>
            <person name="Sibley D."/>
            <person name="Venepally P."/>
            <person name="Karamycheva S."/>
            <person name="Hadjithomas M."/>
            <person name="Khan A."/>
            <person name="Brunk B."/>
            <person name="Roos D."/>
            <person name="Caler E."/>
            <person name="Lorenzi H."/>
        </authorList>
    </citation>
    <scope>NUCLEOTIDE SEQUENCE [LARGE SCALE GENOMIC DNA]</scope>
    <source>
        <strain evidence="2">p89</strain>
    </source>
</reference>
<dbReference type="EMBL" id="AEYI02002171">
    <property type="protein sequence ID" value="KFG29432.1"/>
    <property type="molecule type" value="Genomic_DNA"/>
</dbReference>
<proteinExistence type="predicted"/>
<evidence type="ECO:0000313" key="2">
    <source>
        <dbReference type="Proteomes" id="UP000028828"/>
    </source>
</evidence>
<organism evidence="1 2">
    <name type="scientific">Toxoplasma gondii p89</name>
    <dbReference type="NCBI Taxonomy" id="943119"/>
    <lineage>
        <taxon>Eukaryota</taxon>
        <taxon>Sar</taxon>
        <taxon>Alveolata</taxon>
        <taxon>Apicomplexa</taxon>
        <taxon>Conoidasida</taxon>
        <taxon>Coccidia</taxon>
        <taxon>Eucoccidiorida</taxon>
        <taxon>Eimeriorina</taxon>
        <taxon>Sarcocystidae</taxon>
        <taxon>Toxoplasma</taxon>
    </lineage>
</organism>